<keyword evidence="2" id="KW-1185">Reference proteome</keyword>
<proteinExistence type="predicted"/>
<dbReference type="RefSeq" id="WP_314805276.1">
    <property type="nucleotide sequence ID" value="NZ_CP130319.1"/>
</dbReference>
<dbReference type="KEGG" id="proo:MJB10_12460"/>
<gene>
    <name evidence="1" type="ORF">MJB10_12460</name>
</gene>
<dbReference type="EMBL" id="CP130319">
    <property type="protein sequence ID" value="WNR46860.1"/>
    <property type="molecule type" value="Genomic_DNA"/>
</dbReference>
<protein>
    <submittedName>
        <fullName evidence="1">Uncharacterized protein</fullName>
    </submittedName>
</protein>
<accession>A0AA96LRU0</accession>
<evidence type="ECO:0000313" key="1">
    <source>
        <dbReference type="EMBL" id="WNR46860.1"/>
    </source>
</evidence>
<reference evidence="1" key="1">
    <citation type="submission" date="2022-02" db="EMBL/GenBank/DDBJ databases">
        <title>Paenibacillus sp. MBLB1832 Whole Genome Shotgun Sequencing.</title>
        <authorList>
            <person name="Hwang C.Y."/>
            <person name="Cho E.-S."/>
            <person name="Seo M.-J."/>
        </authorList>
    </citation>
    <scope>NUCLEOTIDE SEQUENCE</scope>
    <source>
        <strain evidence="1">MBLB1832</strain>
    </source>
</reference>
<evidence type="ECO:0000313" key="2">
    <source>
        <dbReference type="Proteomes" id="UP001304650"/>
    </source>
</evidence>
<name>A0AA96LRU0_9BACL</name>
<dbReference type="Proteomes" id="UP001304650">
    <property type="component" value="Chromosome"/>
</dbReference>
<organism evidence="1 2">
    <name type="scientific">Paenibacillus roseopurpureus</name>
    <dbReference type="NCBI Taxonomy" id="2918901"/>
    <lineage>
        <taxon>Bacteria</taxon>
        <taxon>Bacillati</taxon>
        <taxon>Bacillota</taxon>
        <taxon>Bacilli</taxon>
        <taxon>Bacillales</taxon>
        <taxon>Paenibacillaceae</taxon>
        <taxon>Paenibacillus</taxon>
    </lineage>
</organism>
<sequence>MPVKELSMKFTSIYKKVRGMKRRARKLPLWGNYQKELNLESLLNRKKHYVKLWINPFYNLYQIGKDKVGKKNPPFKFRKQVLYQLIEIYLAWQEKLSQLDEPYYLKIWLGDPEFIDSQVVTALGSEIKYYEQIFINNPVPKSFPYSNLHPSFVFFTWERYVNGYYVWESDLETEEEIEDIQRRAFEVNEYVINGKQEKSYFISTGDMWLGYIR</sequence>
<dbReference type="AlphaFoldDB" id="A0AA96LRU0"/>